<accession>A0A1X7K3Z7</accession>
<feature type="transmembrane region" description="Helical" evidence="1">
    <location>
        <begin position="129"/>
        <end position="147"/>
    </location>
</feature>
<gene>
    <name evidence="2" type="ORF">SAMN06275492_12013</name>
</gene>
<evidence type="ECO:0000256" key="1">
    <source>
        <dbReference type="SAM" id="Phobius"/>
    </source>
</evidence>
<dbReference type="STRING" id="561720.SAMN06275492_12013"/>
<dbReference type="RefSeq" id="WP_085544879.1">
    <property type="nucleotide sequence ID" value="NZ_FXBB01000020.1"/>
</dbReference>
<feature type="transmembrane region" description="Helical" evidence="1">
    <location>
        <begin position="12"/>
        <end position="31"/>
    </location>
</feature>
<keyword evidence="1" id="KW-0472">Membrane</keyword>
<dbReference type="OrthoDB" id="5753718at2"/>
<dbReference type="Proteomes" id="UP000193355">
    <property type="component" value="Unassembled WGS sequence"/>
</dbReference>
<dbReference type="PANTHER" id="PTHR41771">
    <property type="entry name" value="MEMBRANE PROTEIN-RELATED"/>
    <property type="match status" value="1"/>
</dbReference>
<feature type="transmembrane region" description="Helical" evidence="1">
    <location>
        <begin position="213"/>
        <end position="236"/>
    </location>
</feature>
<sequence>MFSRWFMEGTSRQDVLFTVIVGLLCVLLWNLPTGFEDRLGKGSTMVKGNVVSTDDSMVVRSGIIRTGIQVVYVLAEKGQFEGKTLEASNLLSGKLELDSFYSPGESVLLDVSVKDGQPVRVNMSGHNRLGIQLALLALFAVALSVVGGATGIKAMVSFVFSALTIWKVMIPLFLKGMDPIPVALLSVSAMTFAIVFLVAGFTRRGFVAWLGSMAGLALTCVLALLFSGPFSVHGAVRPFSETLLYSGFPHLDLTRIFLAGIFIASSGAVMDIAMDISASIEEIKSHRPDIGRWQLFRSGLKVARAVIGTMTTTLLLAYSGGYMTMMMTFMARGIPMANILNLNYVAAEILHTMVGSFGLITVAPLTALAGALLPFAREEELPIEEPQVASAPSV</sequence>
<evidence type="ECO:0000313" key="3">
    <source>
        <dbReference type="Proteomes" id="UP000193355"/>
    </source>
</evidence>
<reference evidence="3" key="1">
    <citation type="submission" date="2017-04" db="EMBL/GenBank/DDBJ databases">
        <authorList>
            <person name="Varghese N."/>
            <person name="Submissions S."/>
        </authorList>
    </citation>
    <scope>NUCLEOTIDE SEQUENCE [LARGE SCALE GENOMIC DNA]</scope>
    <source>
        <strain evidence="3">USBA 82</strain>
    </source>
</reference>
<keyword evidence="3" id="KW-1185">Reference proteome</keyword>
<feature type="transmembrane region" description="Helical" evidence="1">
    <location>
        <begin position="256"/>
        <end position="274"/>
    </location>
</feature>
<keyword evidence="1" id="KW-1133">Transmembrane helix</keyword>
<feature type="transmembrane region" description="Helical" evidence="1">
    <location>
        <begin position="180"/>
        <end position="201"/>
    </location>
</feature>
<keyword evidence="1" id="KW-0812">Transmembrane</keyword>
<dbReference type="Pfam" id="PF07907">
    <property type="entry name" value="YibE_F"/>
    <property type="match status" value="1"/>
</dbReference>
<evidence type="ECO:0000313" key="2">
    <source>
        <dbReference type="EMBL" id="SMG34919.1"/>
    </source>
</evidence>
<dbReference type="PANTHER" id="PTHR41771:SF1">
    <property type="entry name" value="MEMBRANE PROTEIN"/>
    <property type="match status" value="1"/>
</dbReference>
<organism evidence="2 3">
    <name type="scientific">Dethiosulfovibrio salsuginis</name>
    <dbReference type="NCBI Taxonomy" id="561720"/>
    <lineage>
        <taxon>Bacteria</taxon>
        <taxon>Thermotogati</taxon>
        <taxon>Synergistota</taxon>
        <taxon>Synergistia</taxon>
        <taxon>Synergistales</taxon>
        <taxon>Dethiosulfovibrionaceae</taxon>
        <taxon>Dethiosulfovibrio</taxon>
    </lineage>
</organism>
<name>A0A1X7K3Z7_9BACT</name>
<feature type="transmembrane region" description="Helical" evidence="1">
    <location>
        <begin position="302"/>
        <end position="329"/>
    </location>
</feature>
<proteinExistence type="predicted"/>
<feature type="transmembrane region" description="Helical" evidence="1">
    <location>
        <begin position="349"/>
        <end position="373"/>
    </location>
</feature>
<dbReference type="AlphaFoldDB" id="A0A1X7K3Z7"/>
<protein>
    <submittedName>
        <fullName evidence="2">Uncharacterized membrane protein</fullName>
    </submittedName>
</protein>
<dbReference type="EMBL" id="FXBB01000020">
    <property type="protein sequence ID" value="SMG34919.1"/>
    <property type="molecule type" value="Genomic_DNA"/>
</dbReference>
<dbReference type="InterPro" id="IPR012507">
    <property type="entry name" value="YibE_F"/>
</dbReference>